<keyword evidence="7" id="KW-0472">Membrane</keyword>
<dbReference type="Gene3D" id="3.10.20.800">
    <property type="match status" value="1"/>
</dbReference>
<keyword evidence="7" id="KW-0812">Transmembrane</keyword>
<dbReference type="CDD" id="cd16913">
    <property type="entry name" value="YkuD_like"/>
    <property type="match status" value="1"/>
</dbReference>
<evidence type="ECO:0000256" key="3">
    <source>
        <dbReference type="ARBA" id="ARBA00022960"/>
    </source>
</evidence>
<evidence type="ECO:0000313" key="9">
    <source>
        <dbReference type="EMBL" id="MDQ0275497.1"/>
    </source>
</evidence>
<name>A0ABU0AXI3_9FIRM</name>
<dbReference type="Gene3D" id="2.40.440.10">
    <property type="entry name" value="L,D-transpeptidase catalytic domain-like"/>
    <property type="match status" value="1"/>
</dbReference>
<dbReference type="InterPro" id="IPR005490">
    <property type="entry name" value="LD_TPept_cat_dom"/>
</dbReference>
<comment type="pathway">
    <text evidence="1 6">Cell wall biogenesis; peptidoglycan biosynthesis.</text>
</comment>
<evidence type="ECO:0000256" key="5">
    <source>
        <dbReference type="ARBA" id="ARBA00023316"/>
    </source>
</evidence>
<evidence type="ECO:0000256" key="1">
    <source>
        <dbReference type="ARBA" id="ARBA00004752"/>
    </source>
</evidence>
<evidence type="ECO:0000256" key="2">
    <source>
        <dbReference type="ARBA" id="ARBA00022679"/>
    </source>
</evidence>
<feature type="active site" description="Proton donor/acceptor" evidence="6">
    <location>
        <position position="399"/>
    </location>
</feature>
<reference evidence="9 10" key="1">
    <citation type="submission" date="2023-07" db="EMBL/GenBank/DDBJ databases">
        <title>Genomic Encyclopedia of Type Strains, Phase IV (KMG-IV): sequencing the most valuable type-strain genomes for metagenomic binning, comparative biology and taxonomic classification.</title>
        <authorList>
            <person name="Goeker M."/>
        </authorList>
    </citation>
    <scope>NUCLEOTIDE SEQUENCE [LARGE SCALE GENOMIC DNA]</scope>
    <source>
        <strain evidence="9 10">DSM 22616</strain>
    </source>
</reference>
<evidence type="ECO:0000256" key="4">
    <source>
        <dbReference type="ARBA" id="ARBA00022984"/>
    </source>
</evidence>
<dbReference type="SUPFAM" id="SSF143985">
    <property type="entry name" value="L,D-transpeptidase pre-catalytic domain-like"/>
    <property type="match status" value="1"/>
</dbReference>
<sequence>MKAIKKSLIFIFILLLFIYVGGIYVFSNYFFPSTTVNGHDLGLTKIADLKKNYDKIADEYFLNIESKRGRERIDSKDFDYEDKLIEDKVSQNPFYWFISILVPNEYNLKNESNYNEEKLEKAIFNLRAFKNMEEPKDAEIIFKDNKFVIEDEVEGTSLKVADAFKEIKEAIENGKENLDLNEFYLKPKIYRNDPELKKVLDEKNELLNLKITYKFGEKSEILQGEKLADLYEFDGQGLMLNGEKVKAYIRGLSNKYDTFKKDRNFYATNLGPTIVKGGIYGWLTDIEASTKSLINALNEKKDKEMTLDYKLEASQYGPNDIGRKYLEIDLARQHMWYYEDGKLIIESDVVTGNPSKNNGTPTGTGRIWSKERDRFLSGEDYKSHVNYWMPFNWSGCGLHDATWRNKFGGQIYKVAGSHGCVNTPPENMKLFFEKIPLNTPVVVYDSSDPNFKIIK</sequence>
<dbReference type="Pfam" id="PF12229">
    <property type="entry name" value="PG_binding_4"/>
    <property type="match status" value="2"/>
</dbReference>
<feature type="active site" description="Nucleophile" evidence="6">
    <location>
        <position position="420"/>
    </location>
</feature>
<protein>
    <recommendedName>
        <fullName evidence="8">L,D-TPase catalytic domain-containing protein</fullName>
    </recommendedName>
</protein>
<dbReference type="PANTHER" id="PTHR30582:SF33">
    <property type="entry name" value="EXPORTED PROTEIN"/>
    <property type="match status" value="1"/>
</dbReference>
<keyword evidence="10" id="KW-1185">Reference proteome</keyword>
<keyword evidence="5 6" id="KW-0961">Cell wall biogenesis/degradation</keyword>
<accession>A0ABU0AXI3</accession>
<evidence type="ECO:0000256" key="7">
    <source>
        <dbReference type="SAM" id="Phobius"/>
    </source>
</evidence>
<dbReference type="InterPro" id="IPR038054">
    <property type="entry name" value="LD_TPept-like_central_sf"/>
</dbReference>
<gene>
    <name evidence="9" type="ORF">J2S72_001524</name>
</gene>
<organism evidence="9 10">
    <name type="scientific">Peptoniphilus koenoeneniae</name>
    <dbReference type="NCBI Taxonomy" id="507751"/>
    <lineage>
        <taxon>Bacteria</taxon>
        <taxon>Bacillati</taxon>
        <taxon>Bacillota</taxon>
        <taxon>Tissierellia</taxon>
        <taxon>Tissierellales</taxon>
        <taxon>Peptoniphilaceae</taxon>
        <taxon>Peptoniphilus</taxon>
    </lineage>
</organism>
<dbReference type="EMBL" id="JAUSTN010000007">
    <property type="protein sequence ID" value="MDQ0275497.1"/>
    <property type="molecule type" value="Genomic_DNA"/>
</dbReference>
<dbReference type="InterPro" id="IPR050979">
    <property type="entry name" value="LD-transpeptidase"/>
</dbReference>
<feature type="domain" description="L,D-TPase catalytic" evidence="8">
    <location>
        <begin position="324"/>
        <end position="444"/>
    </location>
</feature>
<dbReference type="Pfam" id="PF03734">
    <property type="entry name" value="YkuD"/>
    <property type="match status" value="1"/>
</dbReference>
<dbReference type="PANTHER" id="PTHR30582">
    <property type="entry name" value="L,D-TRANSPEPTIDASE"/>
    <property type="match status" value="1"/>
</dbReference>
<keyword evidence="7" id="KW-1133">Transmembrane helix</keyword>
<dbReference type="SUPFAM" id="SSF141523">
    <property type="entry name" value="L,D-transpeptidase catalytic domain-like"/>
    <property type="match status" value="1"/>
</dbReference>
<keyword evidence="2" id="KW-0808">Transferase</keyword>
<evidence type="ECO:0000256" key="6">
    <source>
        <dbReference type="PROSITE-ProRule" id="PRU01373"/>
    </source>
</evidence>
<evidence type="ECO:0000259" key="8">
    <source>
        <dbReference type="PROSITE" id="PS52029"/>
    </source>
</evidence>
<dbReference type="PROSITE" id="PS52029">
    <property type="entry name" value="LD_TPASE"/>
    <property type="match status" value="1"/>
</dbReference>
<keyword evidence="4 6" id="KW-0573">Peptidoglycan synthesis</keyword>
<comment type="caution">
    <text evidence="9">The sequence shown here is derived from an EMBL/GenBank/DDBJ whole genome shotgun (WGS) entry which is preliminary data.</text>
</comment>
<keyword evidence="3 6" id="KW-0133">Cell shape</keyword>
<proteinExistence type="predicted"/>
<feature type="transmembrane region" description="Helical" evidence="7">
    <location>
        <begin position="7"/>
        <end position="26"/>
    </location>
</feature>
<dbReference type="Proteomes" id="UP001236559">
    <property type="component" value="Unassembled WGS sequence"/>
</dbReference>
<evidence type="ECO:0000313" key="10">
    <source>
        <dbReference type="Proteomes" id="UP001236559"/>
    </source>
</evidence>
<dbReference type="InterPro" id="IPR038063">
    <property type="entry name" value="Transpep_catalytic_dom"/>
</dbReference>
<dbReference type="InterPro" id="IPR022029">
    <property type="entry name" value="YoaR-like_PG-bd"/>
</dbReference>
<dbReference type="RefSeq" id="WP_307495276.1">
    <property type="nucleotide sequence ID" value="NZ_JAUSTN010000007.1"/>
</dbReference>